<dbReference type="InterPro" id="IPR058585">
    <property type="entry name" value="Fn3_VIN3"/>
</dbReference>
<evidence type="ECO:0000256" key="6">
    <source>
        <dbReference type="SAM" id="MobiDB-lite"/>
    </source>
</evidence>
<dbReference type="InterPro" id="IPR056990">
    <property type="entry name" value="VIN3-like_C"/>
</dbReference>
<dbReference type="SUPFAM" id="SSF49265">
    <property type="entry name" value="Fibronectin type III"/>
    <property type="match status" value="1"/>
</dbReference>
<feature type="compositionally biased region" description="Polar residues" evidence="6">
    <location>
        <begin position="117"/>
        <end position="129"/>
    </location>
</feature>
<evidence type="ECO:0008006" key="12">
    <source>
        <dbReference type="Google" id="ProtNLM"/>
    </source>
</evidence>
<dbReference type="CDD" id="cd00063">
    <property type="entry name" value="FN3"/>
    <property type="match status" value="1"/>
</dbReference>
<keyword evidence="5" id="KW-0539">Nucleus</keyword>
<dbReference type="InterPro" id="IPR032881">
    <property type="entry name" value="Oberon-like_PHD"/>
</dbReference>
<feature type="region of interest" description="Disordered" evidence="6">
    <location>
        <begin position="610"/>
        <end position="658"/>
    </location>
</feature>
<evidence type="ECO:0000259" key="8">
    <source>
        <dbReference type="Pfam" id="PF23376"/>
    </source>
</evidence>
<evidence type="ECO:0000313" key="11">
    <source>
        <dbReference type="Proteomes" id="UP000298416"/>
    </source>
</evidence>
<dbReference type="GO" id="GO:0008270">
    <property type="term" value="F:zinc ion binding"/>
    <property type="evidence" value="ECO:0007669"/>
    <property type="project" value="UniProtKB-KW"/>
</dbReference>
<reference evidence="10" key="2">
    <citation type="submission" date="2020-08" db="EMBL/GenBank/DDBJ databases">
        <title>Plant Genome Project.</title>
        <authorList>
            <person name="Zhang R.-G."/>
        </authorList>
    </citation>
    <scope>NUCLEOTIDE SEQUENCE</scope>
    <source>
        <strain evidence="10">Huo1</strain>
        <tissue evidence="10">Leaf</tissue>
    </source>
</reference>
<keyword evidence="3" id="KW-0863">Zinc-finger</keyword>
<organism evidence="10">
    <name type="scientific">Salvia splendens</name>
    <name type="common">Scarlet sage</name>
    <dbReference type="NCBI Taxonomy" id="180675"/>
    <lineage>
        <taxon>Eukaryota</taxon>
        <taxon>Viridiplantae</taxon>
        <taxon>Streptophyta</taxon>
        <taxon>Embryophyta</taxon>
        <taxon>Tracheophyta</taxon>
        <taxon>Spermatophyta</taxon>
        <taxon>Magnoliopsida</taxon>
        <taxon>eudicotyledons</taxon>
        <taxon>Gunneridae</taxon>
        <taxon>Pentapetalae</taxon>
        <taxon>asterids</taxon>
        <taxon>lamiids</taxon>
        <taxon>Lamiales</taxon>
        <taxon>Lamiaceae</taxon>
        <taxon>Nepetoideae</taxon>
        <taxon>Mentheae</taxon>
        <taxon>Salviinae</taxon>
        <taxon>Salvia</taxon>
        <taxon>Salvia subgen. Calosphace</taxon>
        <taxon>core Calosphace</taxon>
    </lineage>
</organism>
<reference evidence="10" key="1">
    <citation type="submission" date="2018-01" db="EMBL/GenBank/DDBJ databases">
        <authorList>
            <person name="Mao J.F."/>
        </authorList>
    </citation>
    <scope>NUCLEOTIDE SEQUENCE</scope>
    <source>
        <strain evidence="10">Huo1</strain>
        <tissue evidence="10">Leaf</tissue>
    </source>
</reference>
<feature type="compositionally biased region" description="Polar residues" evidence="6">
    <location>
        <begin position="576"/>
        <end position="587"/>
    </location>
</feature>
<comment type="caution">
    <text evidence="10">The sequence shown here is derived from an EMBL/GenBank/DDBJ whole genome shotgun (WGS) entry which is preliminary data.</text>
</comment>
<feature type="domain" description="Oberon-like PHD finger" evidence="7">
    <location>
        <begin position="170"/>
        <end position="290"/>
    </location>
</feature>
<evidence type="ECO:0000256" key="3">
    <source>
        <dbReference type="ARBA" id="ARBA00022771"/>
    </source>
</evidence>
<name>A0A8X8XFW9_SALSN</name>
<sequence length="752" mass="83473">MVFRVLKSPLTAHSFMISFSSPWISNAFLLRHLAISSMEASALEGSLSMEQKRQLIYEVSMWPEGASEILQAWSRQEILQVLCVELGKERKYTGLTKSKLIENLLKIVCEKRLQEPGTANASEVQPSSENGERTHKRQRKSDHPNGLSVASNSTAPVILDDDSGNNTMCCKNSACKAKMNHNDVFCKRCSCCICHQYDDNKDPGLWLICNSDPPFRGLSCGMSCHLECALRHENSGISQDRQDKGLDGSFCCVSCGKVNDLLSSWRKQLIVAKDTRRVDILCYRLSLSQKILAGTKHYQHLFGIINDAVKKLEEDVGPLTGLPVKKARGIVNRLSSGPEIQRLCASALESLDVMLSNRVSDMPSGTISLSHSLYVFKWSSDACLYNVGCNIRGLELVRFEDIRASSIMVILNSDDSDMGGINGYTLWHRRADDKDYPAEPTCRLFKPNTKFLLSGLASATQYILKVVALDTDELRFQTQHMVPKSKILEVERSESPVNTNCSRLSSPSSVEDETNNTVPSSNISDQSQRETTVLTGDIISLLDEDCSRAKTSCSLPESDMLMKDSNKGSLDGQMAEDTSTDNGSNTPPRAGLECAVYVDSSEAGLPITPCKFENAKDDAGRGSRPKFGGKDVKTRGERETEPQAGSSSKKRNGEMRDEKCSGIGDEDFEYYVKVIRWLEREGHIETGFRQKFLTWYSLRATPQEVRVVKAFIGTLVEDPESLAGQLIDSFSDIVSNKRCLTIPSGFCTKLWH</sequence>
<feature type="compositionally biased region" description="Basic and acidic residues" evidence="6">
    <location>
        <begin position="628"/>
        <end position="641"/>
    </location>
</feature>
<dbReference type="Pfam" id="PF23380">
    <property type="entry name" value="VIN3_C"/>
    <property type="match status" value="1"/>
</dbReference>
<dbReference type="GO" id="GO:0005634">
    <property type="term" value="C:nucleus"/>
    <property type="evidence" value="ECO:0007669"/>
    <property type="project" value="UniProtKB-SubCell"/>
</dbReference>
<accession>A0A8X8XFW9</accession>
<feature type="domain" description="VIN3-like fibronectin type-III" evidence="8">
    <location>
        <begin position="397"/>
        <end position="473"/>
    </location>
</feature>
<feature type="compositionally biased region" description="Polar residues" evidence="6">
    <location>
        <begin position="495"/>
        <end position="530"/>
    </location>
</feature>
<dbReference type="Pfam" id="PF07227">
    <property type="entry name" value="PHD_Oberon"/>
    <property type="match status" value="1"/>
</dbReference>
<dbReference type="AlphaFoldDB" id="A0A8X8XFW9"/>
<dbReference type="InterPro" id="IPR036116">
    <property type="entry name" value="FN3_sf"/>
</dbReference>
<dbReference type="PANTHER" id="PTHR46286">
    <property type="entry name" value="VIN3-LIKE PROTEIN 2-RELATED"/>
    <property type="match status" value="1"/>
</dbReference>
<feature type="region of interest" description="Disordered" evidence="6">
    <location>
        <begin position="117"/>
        <end position="154"/>
    </location>
</feature>
<dbReference type="InterPro" id="IPR044514">
    <property type="entry name" value="VIN3-like"/>
</dbReference>
<proteinExistence type="predicted"/>
<keyword evidence="4" id="KW-0862">Zinc</keyword>
<feature type="region of interest" description="Disordered" evidence="6">
    <location>
        <begin position="557"/>
        <end position="591"/>
    </location>
</feature>
<gene>
    <name evidence="10" type="ORF">SASPL_125822</name>
</gene>
<evidence type="ECO:0000313" key="10">
    <source>
        <dbReference type="EMBL" id="KAG6413121.1"/>
    </source>
</evidence>
<dbReference type="InterPro" id="IPR003961">
    <property type="entry name" value="FN3_dom"/>
</dbReference>
<evidence type="ECO:0000259" key="9">
    <source>
        <dbReference type="Pfam" id="PF23380"/>
    </source>
</evidence>
<evidence type="ECO:0000256" key="1">
    <source>
        <dbReference type="ARBA" id="ARBA00004123"/>
    </source>
</evidence>
<dbReference type="PANTHER" id="PTHR46286:SF2">
    <property type="entry name" value="VIN3-LIKE PROTEIN 2"/>
    <property type="match status" value="1"/>
</dbReference>
<evidence type="ECO:0000256" key="5">
    <source>
        <dbReference type="ARBA" id="ARBA00023242"/>
    </source>
</evidence>
<keyword evidence="11" id="KW-1185">Reference proteome</keyword>
<protein>
    <recommendedName>
        <fullName evidence="12">Oberon PHD finger domain-containing protein</fullName>
    </recommendedName>
</protein>
<evidence type="ECO:0000256" key="2">
    <source>
        <dbReference type="ARBA" id="ARBA00022723"/>
    </source>
</evidence>
<evidence type="ECO:0000256" key="4">
    <source>
        <dbReference type="ARBA" id="ARBA00022833"/>
    </source>
</evidence>
<comment type="subcellular location">
    <subcellularLocation>
        <location evidence="1">Nucleus</location>
    </subcellularLocation>
</comment>
<feature type="region of interest" description="Disordered" evidence="6">
    <location>
        <begin position="492"/>
        <end position="530"/>
    </location>
</feature>
<feature type="domain" description="VIN3-like C-terminal" evidence="9">
    <location>
        <begin position="665"/>
        <end position="738"/>
    </location>
</feature>
<dbReference type="Proteomes" id="UP000298416">
    <property type="component" value="Unassembled WGS sequence"/>
</dbReference>
<dbReference type="EMBL" id="PNBA02000009">
    <property type="protein sequence ID" value="KAG6413121.1"/>
    <property type="molecule type" value="Genomic_DNA"/>
</dbReference>
<evidence type="ECO:0000259" key="7">
    <source>
        <dbReference type="Pfam" id="PF07227"/>
    </source>
</evidence>
<dbReference type="GO" id="GO:0040029">
    <property type="term" value="P:epigenetic regulation of gene expression"/>
    <property type="evidence" value="ECO:0007669"/>
    <property type="project" value="InterPro"/>
</dbReference>
<dbReference type="GO" id="GO:0010048">
    <property type="term" value="P:vernalization response"/>
    <property type="evidence" value="ECO:0007669"/>
    <property type="project" value="InterPro"/>
</dbReference>
<keyword evidence="2" id="KW-0479">Metal-binding</keyword>
<dbReference type="Pfam" id="PF23376">
    <property type="entry name" value="Fn3_VIN3"/>
    <property type="match status" value="1"/>
</dbReference>
<dbReference type="CDD" id="cd15521">
    <property type="entry name" value="PHD_VIN3_plant"/>
    <property type="match status" value="1"/>
</dbReference>